<dbReference type="InterPro" id="IPR036390">
    <property type="entry name" value="WH_DNA-bd_sf"/>
</dbReference>
<evidence type="ECO:0000259" key="4">
    <source>
        <dbReference type="PROSITE" id="PS50995"/>
    </source>
</evidence>
<gene>
    <name evidence="5" type="ORF">WKW82_17780</name>
</gene>
<proteinExistence type="predicted"/>
<dbReference type="Pfam" id="PF12802">
    <property type="entry name" value="MarR_2"/>
    <property type="match status" value="1"/>
</dbReference>
<keyword evidence="6" id="KW-1185">Reference proteome</keyword>
<evidence type="ECO:0000256" key="1">
    <source>
        <dbReference type="ARBA" id="ARBA00023015"/>
    </source>
</evidence>
<dbReference type="InterPro" id="IPR023187">
    <property type="entry name" value="Tscrpt_reg_MarR-type_CS"/>
</dbReference>
<name>A0ABU8WM83_9BURK</name>
<organism evidence="5 6">
    <name type="scientific">Variovorax rhizosphaerae</name>
    <dbReference type="NCBI Taxonomy" id="1836200"/>
    <lineage>
        <taxon>Bacteria</taxon>
        <taxon>Pseudomonadati</taxon>
        <taxon>Pseudomonadota</taxon>
        <taxon>Betaproteobacteria</taxon>
        <taxon>Burkholderiales</taxon>
        <taxon>Comamonadaceae</taxon>
        <taxon>Variovorax</taxon>
    </lineage>
</organism>
<comment type="caution">
    <text evidence="5">The sequence shown here is derived from an EMBL/GenBank/DDBJ whole genome shotgun (WGS) entry which is preliminary data.</text>
</comment>
<evidence type="ECO:0000256" key="3">
    <source>
        <dbReference type="ARBA" id="ARBA00023163"/>
    </source>
</evidence>
<dbReference type="InterPro" id="IPR036388">
    <property type="entry name" value="WH-like_DNA-bd_sf"/>
</dbReference>
<dbReference type="PROSITE" id="PS01117">
    <property type="entry name" value="HTH_MARR_1"/>
    <property type="match status" value="1"/>
</dbReference>
<dbReference type="RefSeq" id="WP_340343651.1">
    <property type="nucleotide sequence ID" value="NZ_JBBKZT010000008.1"/>
</dbReference>
<keyword evidence="1" id="KW-0805">Transcription regulation</keyword>
<dbReference type="Gene3D" id="1.10.287.100">
    <property type="match status" value="1"/>
</dbReference>
<reference evidence="5 6" key="1">
    <citation type="submission" date="2024-03" db="EMBL/GenBank/DDBJ databases">
        <title>Novel species of the genus Variovorax.</title>
        <authorList>
            <person name="Liu Q."/>
            <person name="Xin Y.-H."/>
        </authorList>
    </citation>
    <scope>NUCLEOTIDE SEQUENCE [LARGE SCALE GENOMIC DNA]</scope>
    <source>
        <strain evidence="5 6">KACC 18900</strain>
    </source>
</reference>
<evidence type="ECO:0000313" key="5">
    <source>
        <dbReference type="EMBL" id="MEJ8848514.1"/>
    </source>
</evidence>
<evidence type="ECO:0000313" key="6">
    <source>
        <dbReference type="Proteomes" id="UP001385892"/>
    </source>
</evidence>
<dbReference type="InterPro" id="IPR000835">
    <property type="entry name" value="HTH_MarR-typ"/>
</dbReference>
<dbReference type="PANTHER" id="PTHR39515">
    <property type="entry name" value="CONSERVED PROTEIN"/>
    <property type="match status" value="1"/>
</dbReference>
<evidence type="ECO:0000256" key="2">
    <source>
        <dbReference type="ARBA" id="ARBA00023125"/>
    </source>
</evidence>
<protein>
    <submittedName>
        <fullName evidence="5">MarR family transcriptional regulator</fullName>
    </submittedName>
</protein>
<accession>A0ABU8WM83</accession>
<dbReference type="InterPro" id="IPR052526">
    <property type="entry name" value="HTH-type_Bedaq_tolerance"/>
</dbReference>
<dbReference type="Gene3D" id="1.10.10.10">
    <property type="entry name" value="Winged helix-like DNA-binding domain superfamily/Winged helix DNA-binding domain"/>
    <property type="match status" value="1"/>
</dbReference>
<sequence length="151" mass="16583">MPTPLADPSTEAAHALAVDLRMLASQLRRRLRQEASVADWTESQRAVLLRLERQVAATVTELATAEGVRSQSMGATVASLIEAGYVKGAPDPADGRRTLLSLTPQARKMIRQVRAAREDWLQRTISARYSLAEQKQLAAAVKLLQRLLDTP</sequence>
<dbReference type="SUPFAM" id="SSF46785">
    <property type="entry name" value="Winged helix' DNA-binding domain"/>
    <property type="match status" value="1"/>
</dbReference>
<dbReference type="PROSITE" id="PS50995">
    <property type="entry name" value="HTH_MARR_2"/>
    <property type="match status" value="1"/>
</dbReference>
<keyword evidence="2" id="KW-0238">DNA-binding</keyword>
<feature type="domain" description="HTH marR-type" evidence="4">
    <location>
        <begin position="13"/>
        <end position="149"/>
    </location>
</feature>
<dbReference type="SMART" id="SM00347">
    <property type="entry name" value="HTH_MARR"/>
    <property type="match status" value="1"/>
</dbReference>
<dbReference type="EMBL" id="JBBKZT010000008">
    <property type="protein sequence ID" value="MEJ8848514.1"/>
    <property type="molecule type" value="Genomic_DNA"/>
</dbReference>
<keyword evidence="3" id="KW-0804">Transcription</keyword>
<dbReference type="PANTHER" id="PTHR39515:SF2">
    <property type="entry name" value="HTH-TYPE TRANSCRIPTIONAL REGULATOR RV0880"/>
    <property type="match status" value="1"/>
</dbReference>
<dbReference type="Proteomes" id="UP001385892">
    <property type="component" value="Unassembled WGS sequence"/>
</dbReference>